<proteinExistence type="predicted"/>
<organism evidence="2 3">
    <name type="scientific">Candidatus Mediterraneibacter pullicola</name>
    <dbReference type="NCBI Taxonomy" id="2838682"/>
    <lineage>
        <taxon>Bacteria</taxon>
        <taxon>Bacillati</taxon>
        <taxon>Bacillota</taxon>
        <taxon>Clostridia</taxon>
        <taxon>Lachnospirales</taxon>
        <taxon>Lachnospiraceae</taxon>
        <taxon>Mediterraneibacter</taxon>
    </lineage>
</organism>
<comment type="caution">
    <text evidence="2">The sequence shown here is derived from an EMBL/GenBank/DDBJ whole genome shotgun (WGS) entry which is preliminary data.</text>
</comment>
<keyword evidence="1" id="KW-0732">Signal</keyword>
<evidence type="ECO:0000313" key="3">
    <source>
        <dbReference type="Proteomes" id="UP000824223"/>
    </source>
</evidence>
<evidence type="ECO:0008006" key="4">
    <source>
        <dbReference type="Google" id="ProtNLM"/>
    </source>
</evidence>
<sequence length="167" mass="18271">MRKKWNKKPVVLAAAALALTASVSVGSALAYFTTYSTAGGSVQMDMGFTRTEIDETVDNEGKHVVISNVGDYDCFVRVKVFAELEVAYEPGDGWSQGEDGYWYYSPVLAAGESTPELLITYEFPEDGEEFNIIVVQECTPVIYDESGNPMADWTHVVASDGTEQEGE</sequence>
<protein>
    <recommendedName>
        <fullName evidence="4">SipW-cognate class signal peptide</fullName>
    </recommendedName>
</protein>
<feature type="signal peptide" evidence="1">
    <location>
        <begin position="1"/>
        <end position="30"/>
    </location>
</feature>
<gene>
    <name evidence="2" type="ORF">H9798_01335</name>
</gene>
<evidence type="ECO:0000256" key="1">
    <source>
        <dbReference type="SAM" id="SignalP"/>
    </source>
</evidence>
<accession>A0A9D2KJV0</accession>
<dbReference type="Proteomes" id="UP000824223">
    <property type="component" value="Unassembled WGS sequence"/>
</dbReference>
<evidence type="ECO:0000313" key="2">
    <source>
        <dbReference type="EMBL" id="HJA05778.1"/>
    </source>
</evidence>
<dbReference type="AlphaFoldDB" id="A0A9D2KJV0"/>
<dbReference type="EMBL" id="DXAK01000007">
    <property type="protein sequence ID" value="HJA05778.1"/>
    <property type="molecule type" value="Genomic_DNA"/>
</dbReference>
<name>A0A9D2KJV0_9FIRM</name>
<reference evidence="2" key="2">
    <citation type="submission" date="2021-04" db="EMBL/GenBank/DDBJ databases">
        <authorList>
            <person name="Gilroy R."/>
        </authorList>
    </citation>
    <scope>NUCLEOTIDE SEQUENCE</scope>
    <source>
        <strain evidence="2">ChiSjej2B20-11307</strain>
    </source>
</reference>
<feature type="chain" id="PRO_5038394392" description="SipW-cognate class signal peptide" evidence="1">
    <location>
        <begin position="31"/>
        <end position="167"/>
    </location>
</feature>
<reference evidence="2" key="1">
    <citation type="journal article" date="2021" name="PeerJ">
        <title>Extensive microbial diversity within the chicken gut microbiome revealed by metagenomics and culture.</title>
        <authorList>
            <person name="Gilroy R."/>
            <person name="Ravi A."/>
            <person name="Getino M."/>
            <person name="Pursley I."/>
            <person name="Horton D.L."/>
            <person name="Alikhan N.F."/>
            <person name="Baker D."/>
            <person name="Gharbi K."/>
            <person name="Hall N."/>
            <person name="Watson M."/>
            <person name="Adriaenssens E.M."/>
            <person name="Foster-Nyarko E."/>
            <person name="Jarju S."/>
            <person name="Secka A."/>
            <person name="Antonio M."/>
            <person name="Oren A."/>
            <person name="Chaudhuri R.R."/>
            <person name="La Ragione R."/>
            <person name="Hildebrand F."/>
            <person name="Pallen M.J."/>
        </authorList>
    </citation>
    <scope>NUCLEOTIDE SEQUENCE</scope>
    <source>
        <strain evidence="2">ChiSjej2B20-11307</strain>
    </source>
</reference>